<evidence type="ECO:0000313" key="2">
    <source>
        <dbReference type="EMBL" id="WRT69900.1"/>
    </source>
</evidence>
<evidence type="ECO:0008006" key="4">
    <source>
        <dbReference type="Google" id="ProtNLM"/>
    </source>
</evidence>
<dbReference type="InterPro" id="IPR013901">
    <property type="entry name" value="Anthrone_oxy"/>
</dbReference>
<gene>
    <name evidence="2" type="ORF">IL334_006891</name>
</gene>
<dbReference type="Pfam" id="PF08592">
    <property type="entry name" value="Anthrone_oxy"/>
    <property type="match status" value="1"/>
</dbReference>
<organism evidence="2 3">
    <name type="scientific">Kwoniella shivajii</name>
    <dbReference type="NCBI Taxonomy" id="564305"/>
    <lineage>
        <taxon>Eukaryota</taxon>
        <taxon>Fungi</taxon>
        <taxon>Dikarya</taxon>
        <taxon>Basidiomycota</taxon>
        <taxon>Agaricomycotina</taxon>
        <taxon>Tremellomycetes</taxon>
        <taxon>Tremellales</taxon>
        <taxon>Cryptococcaceae</taxon>
        <taxon>Kwoniella</taxon>
    </lineage>
</organism>
<feature type="transmembrane region" description="Helical" evidence="1">
    <location>
        <begin position="99"/>
        <end position="120"/>
    </location>
</feature>
<keyword evidence="1" id="KW-0472">Membrane</keyword>
<name>A0ABZ1D7M4_9TREE</name>
<dbReference type="Proteomes" id="UP001329825">
    <property type="component" value="Chromosome 9"/>
</dbReference>
<keyword evidence="1" id="KW-0812">Transmembrane</keyword>
<proteinExistence type="predicted"/>
<evidence type="ECO:0000313" key="3">
    <source>
        <dbReference type="Proteomes" id="UP001329825"/>
    </source>
</evidence>
<feature type="transmembrane region" description="Helical" evidence="1">
    <location>
        <begin position="69"/>
        <end position="87"/>
    </location>
</feature>
<dbReference type="RefSeq" id="XP_062794639.1">
    <property type="nucleotide sequence ID" value="XM_062938588.1"/>
</dbReference>
<evidence type="ECO:0000256" key="1">
    <source>
        <dbReference type="SAM" id="Phobius"/>
    </source>
</evidence>
<protein>
    <recommendedName>
        <fullName evidence="4">DUF1772-domain-containing protein</fullName>
    </recommendedName>
</protein>
<accession>A0ABZ1D7M4</accession>
<keyword evidence="3" id="KW-1185">Reference proteome</keyword>
<dbReference type="EMBL" id="CP141889">
    <property type="protein sequence ID" value="WRT69900.1"/>
    <property type="molecule type" value="Genomic_DNA"/>
</dbReference>
<reference evidence="2 3" key="1">
    <citation type="submission" date="2024-01" db="EMBL/GenBank/DDBJ databases">
        <title>Comparative genomics of Cryptococcus and Kwoniella reveals pathogenesis evolution and contrasting modes of karyotype evolution via chromosome fusion or intercentromeric recombination.</title>
        <authorList>
            <person name="Coelho M.A."/>
            <person name="David-Palma M."/>
            <person name="Shea T."/>
            <person name="Bowers K."/>
            <person name="McGinley-Smith S."/>
            <person name="Mohammad A.W."/>
            <person name="Gnirke A."/>
            <person name="Yurkov A.M."/>
            <person name="Nowrousian M."/>
            <person name="Sun S."/>
            <person name="Cuomo C.A."/>
            <person name="Heitman J."/>
        </authorList>
    </citation>
    <scope>NUCLEOTIDE SEQUENCE [LARGE SCALE GENOMIC DNA]</scope>
    <source>
        <strain evidence="2">CBS 11374</strain>
    </source>
</reference>
<dbReference type="GeneID" id="87959021"/>
<keyword evidence="1" id="KW-1133">Transmembrane helix</keyword>
<sequence length="181" mass="19462">MSTLSSALLSLPAPSVTLAIGGLTTSYVFFANVAEYQRGLIPYLNSRLTPVQLNDKGRAQLWKAYFDNAATWVVGLSLASAGLNLTTSYLHRSPLISRLTLVSGITSLLILPITVISGLLPVNARLHELAEDGGKAGTSAKEDEAKLLIIAWETKHLRRIPVYGVAWCLSALAILLDGRAY</sequence>